<dbReference type="OrthoDB" id="9760364at2"/>
<reference evidence="14 15" key="1">
    <citation type="submission" date="2016-10" db="EMBL/GenBank/DDBJ databases">
        <authorList>
            <person name="de Groot N.N."/>
        </authorList>
    </citation>
    <scope>NUCLEOTIDE SEQUENCE [LARGE SCALE GENOMIC DNA]</scope>
    <source>
        <strain evidence="14 15">DSM 9179</strain>
    </source>
</reference>
<organism evidence="14 15">
    <name type="scientific">[Clostridium] fimetarium</name>
    <dbReference type="NCBI Taxonomy" id="99656"/>
    <lineage>
        <taxon>Bacteria</taxon>
        <taxon>Bacillati</taxon>
        <taxon>Bacillota</taxon>
        <taxon>Clostridia</taxon>
        <taxon>Lachnospirales</taxon>
        <taxon>Lachnospiraceae</taxon>
    </lineage>
</organism>
<feature type="transmembrane region" description="Helical" evidence="12">
    <location>
        <begin position="748"/>
        <end position="768"/>
    </location>
</feature>
<evidence type="ECO:0000256" key="6">
    <source>
        <dbReference type="ARBA" id="ARBA00022741"/>
    </source>
</evidence>
<dbReference type="SUPFAM" id="SSF81665">
    <property type="entry name" value="Calcium ATPase, transmembrane domain M"/>
    <property type="match status" value="1"/>
</dbReference>
<dbReference type="NCBIfam" id="TIGR01494">
    <property type="entry name" value="ATPase_P-type"/>
    <property type="match status" value="3"/>
</dbReference>
<dbReference type="Gene3D" id="1.20.1110.10">
    <property type="entry name" value="Calcium-transporting ATPase, transmembrane domain"/>
    <property type="match status" value="1"/>
</dbReference>
<comment type="similarity">
    <text evidence="2">Belongs to the cation transport ATPase (P-type) (TC 3.A.3) family. Type IIIA subfamily.</text>
</comment>
<dbReference type="GO" id="GO:0005524">
    <property type="term" value="F:ATP binding"/>
    <property type="evidence" value="ECO:0007669"/>
    <property type="project" value="UniProtKB-KW"/>
</dbReference>
<keyword evidence="3" id="KW-0597">Phosphoprotein</keyword>
<dbReference type="PANTHER" id="PTHR42861">
    <property type="entry name" value="CALCIUM-TRANSPORTING ATPASE"/>
    <property type="match status" value="1"/>
</dbReference>
<evidence type="ECO:0000256" key="8">
    <source>
        <dbReference type="ARBA" id="ARBA00022842"/>
    </source>
</evidence>
<dbReference type="InterPro" id="IPR018303">
    <property type="entry name" value="ATPase_P-typ_P_site"/>
</dbReference>
<dbReference type="InterPro" id="IPR044492">
    <property type="entry name" value="P_typ_ATPase_HD_dom"/>
</dbReference>
<evidence type="ECO:0000256" key="12">
    <source>
        <dbReference type="SAM" id="Phobius"/>
    </source>
</evidence>
<proteinExistence type="inferred from homology"/>
<evidence type="ECO:0000256" key="1">
    <source>
        <dbReference type="ARBA" id="ARBA00004141"/>
    </source>
</evidence>
<feature type="transmembrane region" description="Helical" evidence="12">
    <location>
        <begin position="612"/>
        <end position="636"/>
    </location>
</feature>
<dbReference type="SUPFAM" id="SSF56784">
    <property type="entry name" value="HAD-like"/>
    <property type="match status" value="1"/>
</dbReference>
<evidence type="ECO:0000256" key="3">
    <source>
        <dbReference type="ARBA" id="ARBA00022553"/>
    </source>
</evidence>
<evidence type="ECO:0000256" key="2">
    <source>
        <dbReference type="ARBA" id="ARBA00008804"/>
    </source>
</evidence>
<evidence type="ECO:0000256" key="5">
    <source>
        <dbReference type="ARBA" id="ARBA00022723"/>
    </source>
</evidence>
<dbReference type="Gene3D" id="3.40.50.1000">
    <property type="entry name" value="HAD superfamily/HAD-like"/>
    <property type="match status" value="1"/>
</dbReference>
<protein>
    <submittedName>
        <fullName evidence="14">H+-transporting ATPase</fullName>
    </submittedName>
</protein>
<dbReference type="InterPro" id="IPR008250">
    <property type="entry name" value="ATPase_P-typ_transduc_dom_A_sf"/>
</dbReference>
<dbReference type="SFLD" id="SFLDG00002">
    <property type="entry name" value="C1.7:_P-type_atpase_like"/>
    <property type="match status" value="1"/>
</dbReference>
<dbReference type="GO" id="GO:0008553">
    <property type="term" value="F:P-type proton-exporting transporter activity"/>
    <property type="evidence" value="ECO:0007669"/>
    <property type="project" value="InterPro"/>
</dbReference>
<dbReference type="InterPro" id="IPR023214">
    <property type="entry name" value="HAD_sf"/>
</dbReference>
<evidence type="ECO:0000256" key="11">
    <source>
        <dbReference type="ARBA" id="ARBA00023136"/>
    </source>
</evidence>
<dbReference type="GO" id="GO:0016020">
    <property type="term" value="C:membrane"/>
    <property type="evidence" value="ECO:0007669"/>
    <property type="project" value="UniProtKB-SubCell"/>
</dbReference>
<dbReference type="InterPro" id="IPR023299">
    <property type="entry name" value="ATPase_P-typ_cyto_dom_N"/>
</dbReference>
<dbReference type="GO" id="GO:0046872">
    <property type="term" value="F:metal ion binding"/>
    <property type="evidence" value="ECO:0007669"/>
    <property type="project" value="UniProtKB-KW"/>
</dbReference>
<dbReference type="SMART" id="SM00831">
    <property type="entry name" value="Cation_ATPase_N"/>
    <property type="match status" value="1"/>
</dbReference>
<evidence type="ECO:0000313" key="14">
    <source>
        <dbReference type="EMBL" id="SEW44780.1"/>
    </source>
</evidence>
<dbReference type="FunFam" id="2.70.150.10:FF:000042">
    <property type="entry name" value="Plasma membrane ATPase"/>
    <property type="match status" value="1"/>
</dbReference>
<evidence type="ECO:0000256" key="9">
    <source>
        <dbReference type="ARBA" id="ARBA00022967"/>
    </source>
</evidence>
<dbReference type="Pfam" id="PF00690">
    <property type="entry name" value="Cation_ATPase_N"/>
    <property type="match status" value="1"/>
</dbReference>
<dbReference type="PROSITE" id="PS00154">
    <property type="entry name" value="ATPASE_E1_E2"/>
    <property type="match status" value="1"/>
</dbReference>
<name>A0A1I0RVF8_9FIRM</name>
<dbReference type="SUPFAM" id="SSF81653">
    <property type="entry name" value="Calcium ATPase, transduction domain A"/>
    <property type="match status" value="1"/>
</dbReference>
<dbReference type="Gene3D" id="2.70.150.10">
    <property type="entry name" value="Calcium-transporting ATPase, cytoplasmic transduction domain A"/>
    <property type="match status" value="1"/>
</dbReference>
<feature type="transmembrane region" description="Helical" evidence="12">
    <location>
        <begin position="774"/>
        <end position="797"/>
    </location>
</feature>
<accession>A0A1I0RVF8</accession>
<evidence type="ECO:0000256" key="7">
    <source>
        <dbReference type="ARBA" id="ARBA00022840"/>
    </source>
</evidence>
<dbReference type="InterPro" id="IPR036412">
    <property type="entry name" value="HAD-like_sf"/>
</dbReference>
<dbReference type="EMBL" id="FOJI01000023">
    <property type="protein sequence ID" value="SEW44780.1"/>
    <property type="molecule type" value="Genomic_DNA"/>
</dbReference>
<feature type="transmembrane region" description="Helical" evidence="12">
    <location>
        <begin position="683"/>
        <end position="703"/>
    </location>
</feature>
<feature type="transmembrane region" description="Helical" evidence="12">
    <location>
        <begin position="642"/>
        <end position="662"/>
    </location>
</feature>
<feature type="transmembrane region" description="Helical" evidence="12">
    <location>
        <begin position="232"/>
        <end position="253"/>
    </location>
</feature>
<evidence type="ECO:0000313" key="15">
    <source>
        <dbReference type="Proteomes" id="UP000199701"/>
    </source>
</evidence>
<keyword evidence="4 12" id="KW-0812">Transmembrane</keyword>
<dbReference type="NCBIfam" id="TIGR01647">
    <property type="entry name" value="ATPase-IIIA_H"/>
    <property type="match status" value="1"/>
</dbReference>
<dbReference type="InterPro" id="IPR059000">
    <property type="entry name" value="ATPase_P-type_domA"/>
</dbReference>
<keyword evidence="6" id="KW-0547">Nucleotide-binding</keyword>
<dbReference type="InterPro" id="IPR023298">
    <property type="entry name" value="ATPase_P-typ_TM_dom_sf"/>
</dbReference>
<keyword evidence="15" id="KW-1185">Reference proteome</keyword>
<dbReference type="RefSeq" id="WP_092457793.1">
    <property type="nucleotide sequence ID" value="NZ_FOJI01000023.1"/>
</dbReference>
<dbReference type="GO" id="GO:0120029">
    <property type="term" value="P:proton export across plasma membrane"/>
    <property type="evidence" value="ECO:0007669"/>
    <property type="project" value="InterPro"/>
</dbReference>
<dbReference type="Pfam" id="PF00122">
    <property type="entry name" value="E1-E2_ATPase"/>
    <property type="match status" value="1"/>
</dbReference>
<dbReference type="GO" id="GO:0016887">
    <property type="term" value="F:ATP hydrolysis activity"/>
    <property type="evidence" value="ECO:0007669"/>
    <property type="project" value="InterPro"/>
</dbReference>
<keyword evidence="10 12" id="KW-1133">Transmembrane helix</keyword>
<evidence type="ECO:0000259" key="13">
    <source>
        <dbReference type="SMART" id="SM00831"/>
    </source>
</evidence>
<dbReference type="FunFam" id="3.40.50.1000:FF:000211">
    <property type="entry name" value="Plasma membrane ATPase"/>
    <property type="match status" value="1"/>
</dbReference>
<feature type="domain" description="Cation-transporting P-type ATPase N-terminal" evidence="13">
    <location>
        <begin position="10"/>
        <end position="82"/>
    </location>
</feature>
<evidence type="ECO:0000256" key="4">
    <source>
        <dbReference type="ARBA" id="ARBA00022692"/>
    </source>
</evidence>
<dbReference type="AlphaFoldDB" id="A0A1I0RVF8"/>
<dbReference type="Gene3D" id="3.40.1110.10">
    <property type="entry name" value="Calcium-transporting ATPase, cytoplasmic domain N"/>
    <property type="match status" value="1"/>
</dbReference>
<dbReference type="PRINTS" id="PR00119">
    <property type="entry name" value="CATATPASE"/>
</dbReference>
<dbReference type="Proteomes" id="UP000199701">
    <property type="component" value="Unassembled WGS sequence"/>
</dbReference>
<dbReference type="STRING" id="99656.SAMN05421659_12319"/>
<feature type="transmembrane region" description="Helical" evidence="12">
    <location>
        <begin position="259"/>
        <end position="284"/>
    </location>
</feature>
<feature type="transmembrane region" description="Helical" evidence="12">
    <location>
        <begin position="62"/>
        <end position="80"/>
    </location>
</feature>
<dbReference type="SFLD" id="SFLDF00027">
    <property type="entry name" value="p-type_atpase"/>
    <property type="match status" value="1"/>
</dbReference>
<comment type="subcellular location">
    <subcellularLocation>
        <location evidence="1">Membrane</location>
        <topology evidence="1">Multi-pass membrane protein</topology>
    </subcellularLocation>
</comment>
<sequence>MNEQLKRTDEYKKMSFEETMKFVETTKEGLSTKEADIRISKYGYNEIEETSKNRFIEFFKRYWGPMPWLLEFSIVLTIILKHYTESVIIFVLLTLNAIIGYLQSQNSQKAVELLKKKLEINAKVLRDGKWILKDAKHIVLGDIINIKLGDLVPADVAIISGEVSVDESSLTGESLPKDIHQSDIIYSSSIIKRGEAKCVVINTGANTYFGKTVELVKIAKPKSKQEELMLTIVKYMMYLGIIASAIVSIYAIFLHKDILFILSFIVVFLIGAIPVALPAVLTIVQAVGALDLSKKGVLVTKLDAIEDAASIDIFCFDKTGTITQNKLSVVDCIAFGKYNSEDVIRMAALDSKEEGMDAIDLSIIHHSKTLKINFDGYEQISYIPFDPANKMTQAVVKIKGVSHKIMKGAVQTIIGISTDIDDITLAMINKAVEGFSQKGSRTIAVAMTEEDNIKFVGLLAIADPPRADSKSMIAELRSLGIKCIMLTGDSIAIAQEISEQVGIGNRIMRPKDLEGLDHEKQLSLIKESDGFAEVYPQDKYKIVKLLQDSGHMVGMTGDGVNDSPALKQAELGTAVSEATDVAKASASIVLTKPGLSEIIDAIKISRQTYQRMLTWVINKITKVVEVVVLFTVGFFWFHDIVISLLGMTLLVFANDFVTMTIATDNVKSTETPNIWNVKNITSAAFMLGVLFAIEDLFLIFIGLKCFHLELDKIRTLVMLSLVFNTQCRILIVRERKHFWSSIPNKNMLLVNIATISGFALLGIFGVFIPNLLISQVFIILVTAIIFMVSVDFVKFYLFKKFL</sequence>
<dbReference type="InterPro" id="IPR006534">
    <property type="entry name" value="P-type_ATPase_IIIA"/>
</dbReference>
<evidence type="ECO:0000256" key="10">
    <source>
        <dbReference type="ARBA" id="ARBA00022989"/>
    </source>
</evidence>
<dbReference type="InterPro" id="IPR004014">
    <property type="entry name" value="ATPase_P-typ_cation-transptr_N"/>
</dbReference>
<dbReference type="Pfam" id="PF00702">
    <property type="entry name" value="Hydrolase"/>
    <property type="match status" value="1"/>
</dbReference>
<keyword evidence="9" id="KW-1278">Translocase</keyword>
<keyword evidence="8" id="KW-0460">Magnesium</keyword>
<dbReference type="PRINTS" id="PR00120">
    <property type="entry name" value="HATPASE"/>
</dbReference>
<feature type="transmembrane region" description="Helical" evidence="12">
    <location>
        <begin position="86"/>
        <end position="102"/>
    </location>
</feature>
<dbReference type="SFLD" id="SFLDS00003">
    <property type="entry name" value="Haloacid_Dehalogenase"/>
    <property type="match status" value="1"/>
</dbReference>
<keyword evidence="5" id="KW-0479">Metal-binding</keyword>
<gene>
    <name evidence="14" type="ORF">SAMN05421659_12319</name>
</gene>
<keyword evidence="11 12" id="KW-0472">Membrane</keyword>
<keyword evidence="7" id="KW-0067">ATP-binding</keyword>
<feature type="transmembrane region" description="Helical" evidence="12">
    <location>
        <begin position="715"/>
        <end position="732"/>
    </location>
</feature>
<dbReference type="InterPro" id="IPR001757">
    <property type="entry name" value="P_typ_ATPase"/>
</dbReference>